<dbReference type="Proteomes" id="UP000184292">
    <property type="component" value="Unassembled WGS sequence"/>
</dbReference>
<dbReference type="Pfam" id="PF00494">
    <property type="entry name" value="SQS_PSY"/>
    <property type="match status" value="1"/>
</dbReference>
<protein>
    <submittedName>
        <fullName evidence="1">Phytoene/squalene synthetase</fullName>
    </submittedName>
</protein>
<reference evidence="1 2" key="1">
    <citation type="submission" date="2016-11" db="EMBL/GenBank/DDBJ databases">
        <authorList>
            <person name="Jaros S."/>
            <person name="Januszkiewicz K."/>
            <person name="Wedrychowicz H."/>
        </authorList>
    </citation>
    <scope>NUCLEOTIDE SEQUENCE [LARGE SCALE GENOMIC DNA]</scope>
    <source>
        <strain evidence="1 2">DSM 100565</strain>
    </source>
</reference>
<keyword evidence="2" id="KW-1185">Reference proteome</keyword>
<evidence type="ECO:0000313" key="1">
    <source>
        <dbReference type="EMBL" id="SHI29580.1"/>
    </source>
</evidence>
<evidence type="ECO:0000313" key="2">
    <source>
        <dbReference type="Proteomes" id="UP000184292"/>
    </source>
</evidence>
<gene>
    <name evidence="1" type="ORF">SAMN05444417_0098</name>
</gene>
<dbReference type="AlphaFoldDB" id="A0A1M5ZZC8"/>
<name>A0A1M5ZZC8_9RHOB</name>
<sequence>MSVEACAEIVRKGDSDRFLAAMAAPVPARAALFPLYAFNVEIARAPFVSAEPMIGEMRLQWWRDAVAEIAAGQRPRAHEVVAPLAEVMRGRDLPVALFDEMAEARRWDLFSDPFDGPDDLRRHLDRTAGHLMWLSSRALGGTDEAGARAVGLAQGLAAWLRAVPELEARGRHPWPDGAEALIGPALDGLRAARAPGPAAPAWRAAWLAGPVLRQAQADPGRIRSGALGVSEFRRRTGLARRAATGGW</sequence>
<dbReference type="STRING" id="1447782.SAMN05444417_0098"/>
<dbReference type="RefSeq" id="WP_073325587.1">
    <property type="nucleotide sequence ID" value="NZ_FQYO01000001.1"/>
</dbReference>
<proteinExistence type="predicted"/>
<dbReference type="OrthoDB" id="9814909at2"/>
<dbReference type="InterPro" id="IPR008949">
    <property type="entry name" value="Isoprenoid_synthase_dom_sf"/>
</dbReference>
<dbReference type="InterPro" id="IPR002060">
    <property type="entry name" value="Squ/phyt_synthse"/>
</dbReference>
<organism evidence="1 2">
    <name type="scientific">Wenxinia saemankumensis</name>
    <dbReference type="NCBI Taxonomy" id="1447782"/>
    <lineage>
        <taxon>Bacteria</taxon>
        <taxon>Pseudomonadati</taxon>
        <taxon>Pseudomonadota</taxon>
        <taxon>Alphaproteobacteria</taxon>
        <taxon>Rhodobacterales</taxon>
        <taxon>Roseobacteraceae</taxon>
        <taxon>Wenxinia</taxon>
    </lineage>
</organism>
<accession>A0A1M5ZZC8</accession>
<dbReference type="EMBL" id="FQYO01000001">
    <property type="protein sequence ID" value="SHI29580.1"/>
    <property type="molecule type" value="Genomic_DNA"/>
</dbReference>
<dbReference type="SUPFAM" id="SSF48576">
    <property type="entry name" value="Terpenoid synthases"/>
    <property type="match status" value="1"/>
</dbReference>
<dbReference type="Gene3D" id="1.10.600.10">
    <property type="entry name" value="Farnesyl Diphosphate Synthase"/>
    <property type="match status" value="1"/>
</dbReference>